<proteinExistence type="inferred from homology"/>
<dbReference type="SUPFAM" id="SSF54534">
    <property type="entry name" value="FKBP-like"/>
    <property type="match status" value="1"/>
</dbReference>
<dbReference type="GO" id="GO:0003755">
    <property type="term" value="F:peptidyl-prolyl cis-trans isomerase activity"/>
    <property type="evidence" value="ECO:0007669"/>
    <property type="project" value="UniProtKB-KW"/>
</dbReference>
<keyword evidence="3" id="KW-0697">Rotamase</keyword>
<dbReference type="Gene3D" id="3.10.50.40">
    <property type="match status" value="1"/>
</dbReference>
<dbReference type="EMBL" id="JAQIPB010000001">
    <property type="protein sequence ID" value="MDA7414993.1"/>
    <property type="molecule type" value="Genomic_DNA"/>
</dbReference>
<comment type="similarity">
    <text evidence="1">Belongs to the PpiC/parvulin rotamase family.</text>
</comment>
<comment type="caution">
    <text evidence="6">The sequence shown here is derived from an EMBL/GenBank/DDBJ whole genome shotgun (WGS) entry which is preliminary data.</text>
</comment>
<dbReference type="InterPro" id="IPR000297">
    <property type="entry name" value="PPIase_PpiC"/>
</dbReference>
<dbReference type="AlphaFoldDB" id="A0AAE3N4Z3"/>
<organism evidence="6 7">
    <name type="scientific">Xenophilus arseniciresistens</name>
    <dbReference type="NCBI Taxonomy" id="1283306"/>
    <lineage>
        <taxon>Bacteria</taxon>
        <taxon>Pseudomonadati</taxon>
        <taxon>Pseudomonadota</taxon>
        <taxon>Betaproteobacteria</taxon>
        <taxon>Burkholderiales</taxon>
        <taxon>Comamonadaceae</taxon>
        <taxon>Xenophilus</taxon>
    </lineage>
</organism>
<keyword evidence="2 3" id="KW-0413">Isomerase</keyword>
<dbReference type="InterPro" id="IPR027304">
    <property type="entry name" value="Trigger_fact/SurA_dom_sf"/>
</dbReference>
<evidence type="ECO:0000313" key="6">
    <source>
        <dbReference type="EMBL" id="MDA7414993.1"/>
    </source>
</evidence>
<dbReference type="InterPro" id="IPR050245">
    <property type="entry name" value="PrsA_foldase"/>
</dbReference>
<dbReference type="PANTHER" id="PTHR47245:SF3">
    <property type="entry name" value="PEPTIDYL-PROLYL CIS-TRANS ISOMERASE, PPIC-TYPE-RELATED"/>
    <property type="match status" value="1"/>
</dbReference>
<name>A0AAE3N4Z3_9BURK</name>
<dbReference type="SUPFAM" id="SSF109998">
    <property type="entry name" value="Triger factor/SurA peptide-binding domain-like"/>
    <property type="match status" value="1"/>
</dbReference>
<protein>
    <submittedName>
        <fullName evidence="6">Peptidylprolyl isomerase</fullName>
    </submittedName>
</protein>
<keyword evidence="7" id="KW-1185">Reference proteome</keyword>
<keyword evidence="4" id="KW-0732">Signal</keyword>
<dbReference type="PANTHER" id="PTHR47245">
    <property type="entry name" value="PEPTIDYLPROLYL ISOMERASE"/>
    <property type="match status" value="1"/>
</dbReference>
<sequence>MSLFDSHTLRGGLGLLLAWMVGSAAAQAPAPAAGGPVIARMGAIGIQQSEVDLLLQNLAPAEREQLKGNRAGLENWLRQRVASEALLREAQQKRWAERPEVKARVDAAVREVTARLVGGSYLDSVSQVPAGYPSAAELQAAYERARPGLELPVRYRVAQIYLATQPGADAAAVAAVRAQAQQLAAQARSADFAALAREKSQEPRSAAQGGEVGALPLAQMLPEIRESVTRLQPGQVSEALQSPTGFHVVKLLETLPARTATLQEVQPRLQAALREQRRQQLVAEHMNKLAPAASVNIDSAALDAALTRIE</sequence>
<evidence type="ECO:0000256" key="2">
    <source>
        <dbReference type="ARBA" id="ARBA00023235"/>
    </source>
</evidence>
<dbReference type="PROSITE" id="PS50198">
    <property type="entry name" value="PPIC_PPIASE_2"/>
    <property type="match status" value="1"/>
</dbReference>
<evidence type="ECO:0000256" key="1">
    <source>
        <dbReference type="ARBA" id="ARBA00007656"/>
    </source>
</evidence>
<evidence type="ECO:0000256" key="4">
    <source>
        <dbReference type="SAM" id="SignalP"/>
    </source>
</evidence>
<evidence type="ECO:0000313" key="7">
    <source>
        <dbReference type="Proteomes" id="UP001212602"/>
    </source>
</evidence>
<dbReference type="Proteomes" id="UP001212602">
    <property type="component" value="Unassembled WGS sequence"/>
</dbReference>
<gene>
    <name evidence="6" type="ORF">PGB34_01325</name>
</gene>
<dbReference type="Pfam" id="PF00639">
    <property type="entry name" value="Rotamase"/>
    <property type="match status" value="1"/>
</dbReference>
<dbReference type="RefSeq" id="WP_271426263.1">
    <property type="nucleotide sequence ID" value="NZ_JAQIPB010000001.1"/>
</dbReference>
<evidence type="ECO:0000259" key="5">
    <source>
        <dbReference type="PROSITE" id="PS50198"/>
    </source>
</evidence>
<accession>A0AAE3N4Z3</accession>
<dbReference type="InterPro" id="IPR023058">
    <property type="entry name" value="PPIase_PpiC_CS"/>
</dbReference>
<reference evidence="6" key="1">
    <citation type="submission" date="2023-01" db="EMBL/GenBank/DDBJ databases">
        <title>Xenophilus mangrovi sp. nov., isolated from soil of Mangrove nature reserve.</title>
        <authorList>
            <person name="Xu S."/>
            <person name="Liu Z."/>
            <person name="Xu Y."/>
        </authorList>
    </citation>
    <scope>NUCLEOTIDE SEQUENCE</scope>
    <source>
        <strain evidence="6">YW8</strain>
    </source>
</reference>
<feature type="domain" description="PpiC" evidence="5">
    <location>
        <begin position="152"/>
        <end position="253"/>
    </location>
</feature>
<feature type="chain" id="PRO_5041989101" evidence="4">
    <location>
        <begin position="27"/>
        <end position="310"/>
    </location>
</feature>
<evidence type="ECO:0000256" key="3">
    <source>
        <dbReference type="PROSITE-ProRule" id="PRU00278"/>
    </source>
</evidence>
<dbReference type="PROSITE" id="PS01096">
    <property type="entry name" value="PPIC_PPIASE_1"/>
    <property type="match status" value="1"/>
</dbReference>
<feature type="signal peptide" evidence="4">
    <location>
        <begin position="1"/>
        <end position="26"/>
    </location>
</feature>
<dbReference type="InterPro" id="IPR046357">
    <property type="entry name" value="PPIase_dom_sf"/>
</dbReference>